<evidence type="ECO:0000313" key="2">
    <source>
        <dbReference type="Proteomes" id="UP000646776"/>
    </source>
</evidence>
<comment type="caution">
    <text evidence="1">The sequence shown here is derived from an EMBL/GenBank/DDBJ whole genome shotgun (WGS) entry which is preliminary data.</text>
</comment>
<proteinExistence type="predicted"/>
<evidence type="ECO:0000313" key="1">
    <source>
        <dbReference type="EMBL" id="GGU00780.1"/>
    </source>
</evidence>
<sequence>MNPAFVQPVEMLPMPKADMLTDRQLAGKACVWCGVQPRESLDLGPRLSILNGGLRRWFPKAHRRCAAHEAGKVYELHRRMCARCAPRDFCPDATSLYRLSQSA</sequence>
<reference evidence="1" key="1">
    <citation type="journal article" date="2014" name="Int. J. Syst. Evol. Microbiol.">
        <title>Complete genome sequence of Corynebacterium casei LMG S-19264T (=DSM 44701T), isolated from a smear-ripened cheese.</title>
        <authorList>
            <consortium name="US DOE Joint Genome Institute (JGI-PGF)"/>
            <person name="Walter F."/>
            <person name="Albersmeier A."/>
            <person name="Kalinowski J."/>
            <person name="Ruckert C."/>
        </authorList>
    </citation>
    <scope>NUCLEOTIDE SEQUENCE</scope>
    <source>
        <strain evidence="1">JCM 4125</strain>
    </source>
</reference>
<dbReference type="RefSeq" id="WP_189718537.1">
    <property type="nucleotide sequence ID" value="NZ_BMSA01000070.1"/>
</dbReference>
<dbReference type="Proteomes" id="UP000646776">
    <property type="component" value="Unassembled WGS sequence"/>
</dbReference>
<keyword evidence="2" id="KW-1185">Reference proteome</keyword>
<name>A0A918HT94_9ACTN</name>
<dbReference type="EMBL" id="BMSA01000070">
    <property type="protein sequence ID" value="GGU00780.1"/>
    <property type="molecule type" value="Genomic_DNA"/>
</dbReference>
<gene>
    <name evidence="1" type="ORF">GCM10010226_91930</name>
</gene>
<accession>A0A918HT94</accession>
<dbReference type="AlphaFoldDB" id="A0A918HT94"/>
<protein>
    <submittedName>
        <fullName evidence="1">Uncharacterized protein</fullName>
    </submittedName>
</protein>
<organism evidence="1 2">
    <name type="scientific">Streptomyces phaeofaciens</name>
    <dbReference type="NCBI Taxonomy" id="68254"/>
    <lineage>
        <taxon>Bacteria</taxon>
        <taxon>Bacillati</taxon>
        <taxon>Actinomycetota</taxon>
        <taxon>Actinomycetes</taxon>
        <taxon>Kitasatosporales</taxon>
        <taxon>Streptomycetaceae</taxon>
        <taxon>Streptomyces</taxon>
    </lineage>
</organism>
<reference evidence="1" key="2">
    <citation type="submission" date="2020-09" db="EMBL/GenBank/DDBJ databases">
        <authorList>
            <person name="Sun Q."/>
            <person name="Ohkuma M."/>
        </authorList>
    </citation>
    <scope>NUCLEOTIDE SEQUENCE</scope>
    <source>
        <strain evidence="1">JCM 4125</strain>
    </source>
</reference>